<name>A0A1G5X6X3_9BACT</name>
<dbReference type="Proteomes" id="UP000198756">
    <property type="component" value="Unassembled WGS sequence"/>
</dbReference>
<reference evidence="3" key="1">
    <citation type="submission" date="2016-10" db="EMBL/GenBank/DDBJ databases">
        <authorList>
            <person name="Varghese N."/>
            <person name="Submissions S."/>
        </authorList>
    </citation>
    <scope>NUCLEOTIDE SEQUENCE [LARGE SCALE GENOMIC DNA]</scope>
    <source>
        <strain evidence="3">DSM 22703</strain>
    </source>
</reference>
<accession>A0A1G5X6X3</accession>
<dbReference type="EMBL" id="FMXE01000009">
    <property type="protein sequence ID" value="SDA66188.1"/>
    <property type="molecule type" value="Genomic_DNA"/>
</dbReference>
<feature type="signal peptide" evidence="1">
    <location>
        <begin position="1"/>
        <end position="20"/>
    </location>
</feature>
<proteinExistence type="predicted"/>
<evidence type="ECO:0008006" key="4">
    <source>
        <dbReference type="Google" id="ProtNLM"/>
    </source>
</evidence>
<evidence type="ECO:0000313" key="3">
    <source>
        <dbReference type="Proteomes" id="UP000198756"/>
    </source>
</evidence>
<evidence type="ECO:0000256" key="1">
    <source>
        <dbReference type="SAM" id="SignalP"/>
    </source>
</evidence>
<sequence>MKKLFIGSLFAFSVSFGAFAQNETESLSENCECPLQQSGVDYSPYTWRTRSFSETPINYTSTRSIMESAEMPAGPSGYTTAIGIRGGYTSGVTLKHFVNSKAAVELIVGASRWRGTSLTGLYEWHKKGALEVPQLSWVYGLGARLGFFDGRYYYDGFRPCNDPKNRKCNGYYDDRNFAAIGVVGIGGLEYKFKNAPLTLGLDLIPYFYFQHYRGNFIDGSFSLRYTFN</sequence>
<gene>
    <name evidence="2" type="ORF">SAMN03080617_01564</name>
</gene>
<dbReference type="RefSeq" id="WP_092729387.1">
    <property type="nucleotide sequence ID" value="NZ_FMXE01000009.1"/>
</dbReference>
<protein>
    <recommendedName>
        <fullName evidence="4">Outer membrane protein beta-barrel domain-containing protein</fullName>
    </recommendedName>
</protein>
<dbReference type="OrthoDB" id="978645at2"/>
<feature type="chain" id="PRO_5011602698" description="Outer membrane protein beta-barrel domain-containing protein" evidence="1">
    <location>
        <begin position="21"/>
        <end position="228"/>
    </location>
</feature>
<keyword evidence="3" id="KW-1185">Reference proteome</keyword>
<dbReference type="AlphaFoldDB" id="A0A1G5X6X3"/>
<dbReference type="STRING" id="279824.SAMN03080617_01564"/>
<evidence type="ECO:0000313" key="2">
    <source>
        <dbReference type="EMBL" id="SDA66188.1"/>
    </source>
</evidence>
<keyword evidence="1" id="KW-0732">Signal</keyword>
<organism evidence="2 3">
    <name type="scientific">Algoriphagus alkaliphilus</name>
    <dbReference type="NCBI Taxonomy" id="279824"/>
    <lineage>
        <taxon>Bacteria</taxon>
        <taxon>Pseudomonadati</taxon>
        <taxon>Bacteroidota</taxon>
        <taxon>Cytophagia</taxon>
        <taxon>Cytophagales</taxon>
        <taxon>Cyclobacteriaceae</taxon>
        <taxon>Algoriphagus</taxon>
    </lineage>
</organism>